<dbReference type="SUPFAM" id="SSF47413">
    <property type="entry name" value="lambda repressor-like DNA-binding domains"/>
    <property type="match status" value="1"/>
</dbReference>
<evidence type="ECO:0000313" key="1">
    <source>
        <dbReference type="EMBL" id="WCT79106.1"/>
    </source>
</evidence>
<dbReference type="Proteomes" id="UP001218231">
    <property type="component" value="Plasmid unnamed1"/>
</dbReference>
<accession>A0ABY7U2V1</accession>
<name>A0ABY7U2V1_9SPHN</name>
<dbReference type="RefSeq" id="WP_273619392.1">
    <property type="nucleotide sequence ID" value="NZ_CP117418.1"/>
</dbReference>
<protein>
    <submittedName>
        <fullName evidence="1">Helix-turn-helix domain-containing protein</fullName>
    </submittedName>
</protein>
<gene>
    <name evidence="1" type="ORF">PQ457_19015</name>
</gene>
<dbReference type="InterPro" id="IPR001387">
    <property type="entry name" value="Cro/C1-type_HTH"/>
</dbReference>
<geneLocation type="plasmid" evidence="1 2">
    <name>unnamed1</name>
</geneLocation>
<dbReference type="InterPro" id="IPR010982">
    <property type="entry name" value="Lambda_DNA-bd_dom_sf"/>
</dbReference>
<evidence type="ECO:0000313" key="2">
    <source>
        <dbReference type="Proteomes" id="UP001218231"/>
    </source>
</evidence>
<keyword evidence="2" id="KW-1185">Reference proteome</keyword>
<dbReference type="EMBL" id="CP117418">
    <property type="protein sequence ID" value="WCT79106.1"/>
    <property type="molecule type" value="Genomic_DNA"/>
</dbReference>
<keyword evidence="1" id="KW-0614">Plasmid</keyword>
<dbReference type="Gene3D" id="1.10.260.40">
    <property type="entry name" value="lambda repressor-like DNA-binding domains"/>
    <property type="match status" value="1"/>
</dbReference>
<reference evidence="1 2" key="1">
    <citation type="submission" date="2023-02" db="EMBL/GenBank/DDBJ databases">
        <title>Genome sequence of Novosphingobium humi KACC 19094.</title>
        <authorList>
            <person name="Kim S."/>
            <person name="Heo J."/>
            <person name="Kwon S.-W."/>
        </authorList>
    </citation>
    <scope>NUCLEOTIDE SEQUENCE [LARGE SCALE GENOMIC DNA]</scope>
    <source>
        <strain evidence="1 2">KACC 19094</strain>
        <plasmid evidence="1 2">unnamed1</plasmid>
    </source>
</reference>
<organism evidence="1 2">
    <name type="scientific">Novosphingobium humi</name>
    <dbReference type="NCBI Taxonomy" id="2282397"/>
    <lineage>
        <taxon>Bacteria</taxon>
        <taxon>Pseudomonadati</taxon>
        <taxon>Pseudomonadota</taxon>
        <taxon>Alphaproteobacteria</taxon>
        <taxon>Sphingomonadales</taxon>
        <taxon>Sphingomonadaceae</taxon>
        <taxon>Novosphingobium</taxon>
    </lineage>
</organism>
<dbReference type="Pfam" id="PF13560">
    <property type="entry name" value="HTH_31"/>
    <property type="match status" value="1"/>
</dbReference>
<sequence length="136" mass="15773">MTLQSPQATDVEIFALIKELSGKLIERRRRREHVSQQSLAKRVGRSERWLREIEGGVATSKFEDHVRCAHALRMTTPHLFIPLMAMEHKMAVPRELLMQDDLWDLEREMLEAVARHQASALVRLSSRPAQPGKRDR</sequence>
<dbReference type="CDD" id="cd00093">
    <property type="entry name" value="HTH_XRE"/>
    <property type="match status" value="1"/>
</dbReference>
<proteinExistence type="predicted"/>